<dbReference type="RefSeq" id="WP_380670802.1">
    <property type="nucleotide sequence ID" value="NZ_JBHTCJ010000011.1"/>
</dbReference>
<dbReference type="PROSITE" id="PS51746">
    <property type="entry name" value="PPM_2"/>
    <property type="match status" value="1"/>
</dbReference>
<dbReference type="Gene3D" id="3.60.40.10">
    <property type="entry name" value="PPM-type phosphatase domain"/>
    <property type="match status" value="1"/>
</dbReference>
<feature type="domain" description="HTH merR-type" evidence="2">
    <location>
        <begin position="3"/>
        <end position="73"/>
    </location>
</feature>
<dbReference type="PROSITE" id="PS00552">
    <property type="entry name" value="HTH_MERR_1"/>
    <property type="match status" value="1"/>
</dbReference>
<accession>A0ABW2LMB3</accession>
<dbReference type="CDD" id="cd00143">
    <property type="entry name" value="PP2Cc"/>
    <property type="match status" value="1"/>
</dbReference>
<dbReference type="PANTHER" id="PTHR30204:SF97">
    <property type="entry name" value="MERR FAMILY REGULATORY PROTEIN"/>
    <property type="match status" value="1"/>
</dbReference>
<evidence type="ECO:0000313" key="5">
    <source>
        <dbReference type="Proteomes" id="UP001596504"/>
    </source>
</evidence>
<evidence type="ECO:0000313" key="4">
    <source>
        <dbReference type="EMBL" id="MFC7343666.1"/>
    </source>
</evidence>
<dbReference type="Gene3D" id="1.10.1660.10">
    <property type="match status" value="1"/>
</dbReference>
<dbReference type="Proteomes" id="UP001596504">
    <property type="component" value="Unassembled WGS sequence"/>
</dbReference>
<proteinExistence type="predicted"/>
<dbReference type="EMBL" id="JBHTCJ010000011">
    <property type="protein sequence ID" value="MFC7343666.1"/>
    <property type="molecule type" value="Genomic_DNA"/>
</dbReference>
<dbReference type="SMART" id="SM00332">
    <property type="entry name" value="PP2Cc"/>
    <property type="match status" value="1"/>
</dbReference>
<evidence type="ECO:0000259" key="3">
    <source>
        <dbReference type="PROSITE" id="PS51746"/>
    </source>
</evidence>
<comment type="caution">
    <text evidence="4">The sequence shown here is derived from an EMBL/GenBank/DDBJ whole genome shotgun (WGS) entry which is preliminary data.</text>
</comment>
<dbReference type="Pfam" id="PF13411">
    <property type="entry name" value="MerR_1"/>
    <property type="match status" value="1"/>
</dbReference>
<name>A0ABW2LMB3_9PSEU</name>
<dbReference type="PANTHER" id="PTHR30204">
    <property type="entry name" value="REDOX-CYCLING DRUG-SENSING TRANSCRIPTIONAL ACTIVATOR SOXR"/>
    <property type="match status" value="1"/>
</dbReference>
<dbReference type="InterPro" id="IPR000551">
    <property type="entry name" value="MerR-type_HTH_dom"/>
</dbReference>
<dbReference type="PROSITE" id="PS50937">
    <property type="entry name" value="HTH_MERR_2"/>
    <property type="match status" value="1"/>
</dbReference>
<gene>
    <name evidence="4" type="ORF">ACFQRI_19860</name>
</gene>
<protein>
    <submittedName>
        <fullName evidence="4">MerR family transcriptional regulator</fullName>
    </submittedName>
</protein>
<dbReference type="SUPFAM" id="SSF81606">
    <property type="entry name" value="PP2C-like"/>
    <property type="match status" value="1"/>
</dbReference>
<dbReference type="Pfam" id="PF13672">
    <property type="entry name" value="PP2C_2"/>
    <property type="match status" value="1"/>
</dbReference>
<dbReference type="InterPro" id="IPR036457">
    <property type="entry name" value="PPM-type-like_dom_sf"/>
</dbReference>
<dbReference type="SMART" id="SM00331">
    <property type="entry name" value="PP2C_SIG"/>
    <property type="match status" value="1"/>
</dbReference>
<evidence type="ECO:0000256" key="1">
    <source>
        <dbReference type="ARBA" id="ARBA00023125"/>
    </source>
</evidence>
<dbReference type="InterPro" id="IPR001932">
    <property type="entry name" value="PPM-type_phosphatase-like_dom"/>
</dbReference>
<dbReference type="SUPFAM" id="SSF46955">
    <property type="entry name" value="Putative DNA-binding domain"/>
    <property type="match status" value="1"/>
</dbReference>
<dbReference type="InterPro" id="IPR009061">
    <property type="entry name" value="DNA-bd_dom_put_sf"/>
</dbReference>
<dbReference type="InterPro" id="IPR047057">
    <property type="entry name" value="MerR_fam"/>
</dbReference>
<keyword evidence="1" id="KW-0238">DNA-binding</keyword>
<dbReference type="SMART" id="SM00422">
    <property type="entry name" value="HTH_MERR"/>
    <property type="match status" value="1"/>
</dbReference>
<feature type="domain" description="PPM-type phosphatase" evidence="3">
    <location>
        <begin position="124"/>
        <end position="348"/>
    </location>
</feature>
<organism evidence="4 5">
    <name type="scientific">Saccharopolyspora griseoalba</name>
    <dbReference type="NCBI Taxonomy" id="1431848"/>
    <lineage>
        <taxon>Bacteria</taxon>
        <taxon>Bacillati</taxon>
        <taxon>Actinomycetota</taxon>
        <taxon>Actinomycetes</taxon>
        <taxon>Pseudonocardiales</taxon>
        <taxon>Pseudonocardiaceae</taxon>
        <taxon>Saccharopolyspora</taxon>
    </lineage>
</organism>
<evidence type="ECO:0000259" key="2">
    <source>
        <dbReference type="PROSITE" id="PS50937"/>
    </source>
</evidence>
<keyword evidence="5" id="KW-1185">Reference proteome</keyword>
<sequence length="351" mass="37414">MSRISIGEFARESGLTPKALRLYDELGLLPPAEVDPRSGYRYYDRGQLERARLVVALRGIGMPLARIRSVCGLAPGAAAAEIASYWRQVESDTAARGELAALLISRLSREDVDVMSRSETWELRAASRSETGLVRRINQDAVSGGTRLFAIADGFGPSETPSRAALDALAPLDAEIPTGKLLAALGAAVGGVREAVAGFGTRPDRGTTLTAMLWSGSSFALAHIGDTRCYRLRGGELSQLTQDHTFVQSLVDEGKLTAEEAAVHPQRATLTRALQGDADAEPDLLLREAHPGDRYLLCTDGISSVLDEPRIQDVLADADGPRAAVDRLADLVDRAGAPDNHTSLVLDTPAP</sequence>
<reference evidence="5" key="1">
    <citation type="journal article" date="2019" name="Int. J. Syst. Evol. Microbiol.">
        <title>The Global Catalogue of Microorganisms (GCM) 10K type strain sequencing project: providing services to taxonomists for standard genome sequencing and annotation.</title>
        <authorList>
            <consortium name="The Broad Institute Genomics Platform"/>
            <consortium name="The Broad Institute Genome Sequencing Center for Infectious Disease"/>
            <person name="Wu L."/>
            <person name="Ma J."/>
        </authorList>
    </citation>
    <scope>NUCLEOTIDE SEQUENCE [LARGE SCALE GENOMIC DNA]</scope>
    <source>
        <strain evidence="5">WLHS5</strain>
    </source>
</reference>